<gene>
    <name evidence="1" type="ORF">EWV85_06740</name>
</gene>
<protein>
    <submittedName>
        <fullName evidence="1">DUF4926 domain-containing protein</fullName>
    </submittedName>
</protein>
<dbReference type="AlphaFoldDB" id="A0A551Y957"/>
<name>A0A551Y957_MICAE</name>
<dbReference type="InterPro" id="IPR032568">
    <property type="entry name" value="DUF4926"/>
</dbReference>
<dbReference type="Pfam" id="PF16277">
    <property type="entry name" value="DUF4926"/>
    <property type="match status" value="1"/>
</dbReference>
<organism evidence="1 2">
    <name type="scientific">Microcystis aeruginosa Ma_QC_C_20070703_M131</name>
    <dbReference type="NCBI Taxonomy" id="2486263"/>
    <lineage>
        <taxon>Bacteria</taxon>
        <taxon>Bacillati</taxon>
        <taxon>Cyanobacteriota</taxon>
        <taxon>Cyanophyceae</taxon>
        <taxon>Oscillatoriophycideae</taxon>
        <taxon>Chroococcales</taxon>
        <taxon>Microcystaceae</taxon>
        <taxon>Microcystis</taxon>
    </lineage>
</organism>
<dbReference type="Proteomes" id="UP000316443">
    <property type="component" value="Unassembled WGS sequence"/>
</dbReference>
<accession>A0A551Y957</accession>
<evidence type="ECO:0000313" key="2">
    <source>
        <dbReference type="Proteomes" id="UP000316443"/>
    </source>
</evidence>
<evidence type="ECO:0000313" key="1">
    <source>
        <dbReference type="EMBL" id="TRT57507.1"/>
    </source>
</evidence>
<dbReference type="EMBL" id="SFCA01000077">
    <property type="protein sequence ID" value="TRT57507.1"/>
    <property type="molecule type" value="Genomic_DNA"/>
</dbReference>
<comment type="caution">
    <text evidence="1">The sequence shown here is derived from an EMBL/GenBank/DDBJ whole genome shotgun (WGS) entry which is preliminary data.</text>
</comment>
<proteinExistence type="predicted"/>
<sequence>MKLLDVVALLEDLPQLGLYRGQVGTIVEVYEPNVFEVEFSDTSGLAYAIEILQENQLILLHHSPLESPKLTAK</sequence>
<reference evidence="1 2" key="1">
    <citation type="submission" date="2019-01" db="EMBL/GenBank/DDBJ databases">
        <title>Coherence of Microcystis species and biogeography revealed through population genomics.</title>
        <authorList>
            <person name="Perez-Carrascal O.M."/>
            <person name="Terrat Y."/>
            <person name="Giani A."/>
            <person name="Fortin N."/>
            <person name="Tromas N."/>
            <person name="Shapiro B.J."/>
        </authorList>
    </citation>
    <scope>NUCLEOTIDE SEQUENCE [LARGE SCALE GENOMIC DNA]</scope>
    <source>
        <strain evidence="1">Ma_QC_C_20070703_M131</strain>
    </source>
</reference>